<feature type="chain" id="PRO_5046414577" description="DUF1735 domain-containing protein" evidence="1">
    <location>
        <begin position="27"/>
        <end position="385"/>
    </location>
</feature>
<evidence type="ECO:0000256" key="1">
    <source>
        <dbReference type="SAM" id="SignalP"/>
    </source>
</evidence>
<name>A0ABP6WQA4_9FLAO</name>
<keyword evidence="1" id="KW-0732">Signal</keyword>
<dbReference type="InterPro" id="IPR013320">
    <property type="entry name" value="ConA-like_dom_sf"/>
</dbReference>
<dbReference type="RefSeq" id="WP_345003967.1">
    <property type="nucleotide sequence ID" value="NZ_BAABCY010000012.1"/>
</dbReference>
<evidence type="ECO:0008006" key="4">
    <source>
        <dbReference type="Google" id="ProtNLM"/>
    </source>
</evidence>
<dbReference type="Proteomes" id="UP001500954">
    <property type="component" value="Unassembled WGS sequence"/>
</dbReference>
<dbReference type="SUPFAM" id="SSF49899">
    <property type="entry name" value="Concanavalin A-like lectins/glucanases"/>
    <property type="match status" value="1"/>
</dbReference>
<dbReference type="EMBL" id="BAABCY010000012">
    <property type="protein sequence ID" value="GAA3555044.1"/>
    <property type="molecule type" value="Genomic_DNA"/>
</dbReference>
<evidence type="ECO:0000313" key="3">
    <source>
        <dbReference type="Proteomes" id="UP001500954"/>
    </source>
</evidence>
<proteinExistence type="predicted"/>
<reference evidence="3" key="1">
    <citation type="journal article" date="2019" name="Int. J. Syst. Evol. Microbiol.">
        <title>The Global Catalogue of Microorganisms (GCM) 10K type strain sequencing project: providing services to taxonomists for standard genome sequencing and annotation.</title>
        <authorList>
            <consortium name="The Broad Institute Genomics Platform"/>
            <consortium name="The Broad Institute Genome Sequencing Center for Infectious Disease"/>
            <person name="Wu L."/>
            <person name="Ma J."/>
        </authorList>
    </citation>
    <scope>NUCLEOTIDE SEQUENCE [LARGE SCALE GENOMIC DNA]</scope>
    <source>
        <strain evidence="3">JCM 17111</strain>
    </source>
</reference>
<dbReference type="Gene3D" id="2.60.120.200">
    <property type="match status" value="1"/>
</dbReference>
<keyword evidence="3" id="KW-1185">Reference proteome</keyword>
<evidence type="ECO:0000313" key="2">
    <source>
        <dbReference type="EMBL" id="GAA3555044.1"/>
    </source>
</evidence>
<organism evidence="2 3">
    <name type="scientific">Snuella lapsa</name>
    <dbReference type="NCBI Taxonomy" id="870481"/>
    <lineage>
        <taxon>Bacteria</taxon>
        <taxon>Pseudomonadati</taxon>
        <taxon>Bacteroidota</taxon>
        <taxon>Flavobacteriia</taxon>
        <taxon>Flavobacteriales</taxon>
        <taxon>Flavobacteriaceae</taxon>
        <taxon>Snuella</taxon>
    </lineage>
</organism>
<gene>
    <name evidence="2" type="ORF">GCM10022395_03110</name>
</gene>
<sequence>MMKKYLNIHRRLFVPLFVIVCTVVLSNCDSNDGQGWADERYLSNFEHYFDNPNPKTGLSYTQAEIDELKYDRTKEERFKGEQPVVLNLFLSKQINSVEIMDGSTGDILLNFTSAEASGDKFKLSMTTSLAELEIGPGSSKALKFNIVYADDSIGTAFFIVASVLPLPPAADILVGQWEFDDTSNLGKATIGTDLVPKDKDGGSGSHSATSGMASGDGAVLTASGSYFELIHNLPATLGGSKVNNYTLVFDVSVPASSYGAYSNLFHTRLDISGDGSTYISPSGGLWGRGVGSSGGGAIQADTWHRIVVTVGEADYRAYIDGQRILVGSSGLDDPNHTFDLSKVLLFIDNGSEDVPIKVTEVMLFNRTFDNNWVTEDLPPVGQPVP</sequence>
<accession>A0ABP6WQA4</accession>
<comment type="caution">
    <text evidence="2">The sequence shown here is derived from an EMBL/GenBank/DDBJ whole genome shotgun (WGS) entry which is preliminary data.</text>
</comment>
<protein>
    <recommendedName>
        <fullName evidence="4">DUF1735 domain-containing protein</fullName>
    </recommendedName>
</protein>
<feature type="signal peptide" evidence="1">
    <location>
        <begin position="1"/>
        <end position="26"/>
    </location>
</feature>